<keyword evidence="2" id="KW-0812">Transmembrane</keyword>
<dbReference type="HOGENOM" id="CLU_2390760_0_0_1"/>
<evidence type="ECO:0000256" key="2">
    <source>
        <dbReference type="SAM" id="Phobius"/>
    </source>
</evidence>
<evidence type="ECO:0008006" key="5">
    <source>
        <dbReference type="Google" id="ProtNLM"/>
    </source>
</evidence>
<feature type="transmembrane region" description="Helical" evidence="2">
    <location>
        <begin position="64"/>
        <end position="80"/>
    </location>
</feature>
<organism evidence="3 4">
    <name type="scientific">Paramecium tetraurelia</name>
    <dbReference type="NCBI Taxonomy" id="5888"/>
    <lineage>
        <taxon>Eukaryota</taxon>
        <taxon>Sar</taxon>
        <taxon>Alveolata</taxon>
        <taxon>Ciliophora</taxon>
        <taxon>Intramacronucleata</taxon>
        <taxon>Oligohymenophorea</taxon>
        <taxon>Peniculida</taxon>
        <taxon>Parameciidae</taxon>
        <taxon>Paramecium</taxon>
    </lineage>
</organism>
<dbReference type="GeneID" id="5022095"/>
<keyword evidence="2" id="KW-0472">Membrane</keyword>
<dbReference type="AlphaFoldDB" id="A0CDP6"/>
<evidence type="ECO:0000313" key="3">
    <source>
        <dbReference type="EMBL" id="CAK68913.1"/>
    </source>
</evidence>
<dbReference type="Proteomes" id="UP000000600">
    <property type="component" value="Unassembled WGS sequence"/>
</dbReference>
<keyword evidence="2" id="KW-1133">Transmembrane helix</keyword>
<feature type="compositionally biased region" description="Polar residues" evidence="1">
    <location>
        <begin position="1"/>
        <end position="12"/>
    </location>
</feature>
<dbReference type="EMBL" id="CT868063">
    <property type="protein sequence ID" value="CAK68913.1"/>
    <property type="molecule type" value="Genomic_DNA"/>
</dbReference>
<proteinExistence type="predicted"/>
<evidence type="ECO:0000256" key="1">
    <source>
        <dbReference type="SAM" id="MobiDB-lite"/>
    </source>
</evidence>
<protein>
    <recommendedName>
        <fullName evidence="5">Transmembrane protein</fullName>
    </recommendedName>
</protein>
<feature type="region of interest" description="Disordered" evidence="1">
    <location>
        <begin position="1"/>
        <end position="51"/>
    </location>
</feature>
<accession>A0CDP6</accession>
<dbReference type="OMA" id="KYNFIWN"/>
<dbReference type="OrthoDB" id="305126at2759"/>
<name>A0CDP6_PARTE</name>
<feature type="compositionally biased region" description="Polar residues" evidence="1">
    <location>
        <begin position="40"/>
        <end position="51"/>
    </location>
</feature>
<dbReference type="KEGG" id="ptm:GSPATT00007125001"/>
<gene>
    <name evidence="3" type="ORF">GSPATT00007125001</name>
</gene>
<sequence>MMQNQLSKQDGINTIRIDFNSSVQRQEEDQESDQSKEDINNSQSKDSENDNQSELLIKMIKNTLYIYAYFCISIRILNLFKPKYNFIWNMYEHIKK</sequence>
<dbReference type="InParanoid" id="A0CDP6"/>
<dbReference type="RefSeq" id="XP_001436310.1">
    <property type="nucleotide sequence ID" value="XM_001436273.1"/>
</dbReference>
<keyword evidence="4" id="KW-1185">Reference proteome</keyword>
<reference evidence="3 4" key="1">
    <citation type="journal article" date="2006" name="Nature">
        <title>Global trends of whole-genome duplications revealed by the ciliate Paramecium tetraurelia.</title>
        <authorList>
            <consortium name="Genoscope"/>
            <person name="Aury J.-M."/>
            <person name="Jaillon O."/>
            <person name="Duret L."/>
            <person name="Noel B."/>
            <person name="Jubin C."/>
            <person name="Porcel B.M."/>
            <person name="Segurens B."/>
            <person name="Daubin V."/>
            <person name="Anthouard V."/>
            <person name="Aiach N."/>
            <person name="Arnaiz O."/>
            <person name="Billaut A."/>
            <person name="Beisson J."/>
            <person name="Blanc I."/>
            <person name="Bouhouche K."/>
            <person name="Camara F."/>
            <person name="Duharcourt S."/>
            <person name="Guigo R."/>
            <person name="Gogendeau D."/>
            <person name="Katinka M."/>
            <person name="Keller A.-M."/>
            <person name="Kissmehl R."/>
            <person name="Klotz C."/>
            <person name="Koll F."/>
            <person name="Le Moue A."/>
            <person name="Lepere C."/>
            <person name="Malinsky S."/>
            <person name="Nowacki M."/>
            <person name="Nowak J.K."/>
            <person name="Plattner H."/>
            <person name="Poulain J."/>
            <person name="Ruiz F."/>
            <person name="Serrano V."/>
            <person name="Zagulski M."/>
            <person name="Dessen P."/>
            <person name="Betermier M."/>
            <person name="Weissenbach J."/>
            <person name="Scarpelli C."/>
            <person name="Schachter V."/>
            <person name="Sperling L."/>
            <person name="Meyer E."/>
            <person name="Cohen J."/>
            <person name="Wincker P."/>
        </authorList>
    </citation>
    <scope>NUCLEOTIDE SEQUENCE [LARGE SCALE GENOMIC DNA]</scope>
    <source>
        <strain evidence="3 4">Stock d4-2</strain>
    </source>
</reference>
<evidence type="ECO:0000313" key="4">
    <source>
        <dbReference type="Proteomes" id="UP000000600"/>
    </source>
</evidence>